<feature type="signal peptide" evidence="5">
    <location>
        <begin position="1"/>
        <end position="19"/>
    </location>
</feature>
<comment type="caution">
    <text evidence="6">The sequence shown here is derived from an EMBL/GenBank/DDBJ whole genome shotgun (WGS) entry which is preliminary data.</text>
</comment>
<keyword evidence="2" id="KW-0378">Hydrolase</keyword>
<dbReference type="Pfam" id="PF00657">
    <property type="entry name" value="Lipase_GDSL"/>
    <property type="match status" value="1"/>
</dbReference>
<dbReference type="SUPFAM" id="SSF52266">
    <property type="entry name" value="SGNH hydrolase"/>
    <property type="match status" value="1"/>
</dbReference>
<evidence type="ECO:0000313" key="7">
    <source>
        <dbReference type="Proteomes" id="UP000604825"/>
    </source>
</evidence>
<evidence type="ECO:0000256" key="4">
    <source>
        <dbReference type="SAM" id="MobiDB-lite"/>
    </source>
</evidence>
<proteinExistence type="inferred from homology"/>
<dbReference type="InterPro" id="IPR001087">
    <property type="entry name" value="GDSL"/>
</dbReference>
<gene>
    <name evidence="6" type="ORF">NCGR_LOCUS14948</name>
</gene>
<dbReference type="Proteomes" id="UP000604825">
    <property type="component" value="Unassembled WGS sequence"/>
</dbReference>
<dbReference type="EMBL" id="CAJGYO010000003">
    <property type="protein sequence ID" value="CAD6221721.1"/>
    <property type="molecule type" value="Genomic_DNA"/>
</dbReference>
<protein>
    <recommendedName>
        <fullName evidence="8">GDSL esterase/lipase</fullName>
    </recommendedName>
</protein>
<keyword evidence="5" id="KW-0732">Signal</keyword>
<feature type="region of interest" description="Disordered" evidence="4">
    <location>
        <begin position="24"/>
        <end position="46"/>
    </location>
</feature>
<feature type="chain" id="PRO_5032496505" description="GDSL esterase/lipase" evidence="5">
    <location>
        <begin position="20"/>
        <end position="374"/>
    </location>
</feature>
<comment type="similarity">
    <text evidence="1">Belongs to the 'GDSL' lipolytic enzyme family.</text>
</comment>
<evidence type="ECO:0000256" key="3">
    <source>
        <dbReference type="ARBA" id="ARBA00023098"/>
    </source>
</evidence>
<evidence type="ECO:0000256" key="5">
    <source>
        <dbReference type="SAM" id="SignalP"/>
    </source>
</evidence>
<reference evidence="6" key="1">
    <citation type="submission" date="2020-10" db="EMBL/GenBank/DDBJ databases">
        <authorList>
            <person name="Han B."/>
            <person name="Lu T."/>
            <person name="Zhao Q."/>
            <person name="Huang X."/>
            <person name="Zhao Y."/>
        </authorList>
    </citation>
    <scope>NUCLEOTIDE SEQUENCE</scope>
</reference>
<dbReference type="OrthoDB" id="583516at2759"/>
<evidence type="ECO:0000256" key="1">
    <source>
        <dbReference type="ARBA" id="ARBA00008668"/>
    </source>
</evidence>
<dbReference type="Gene3D" id="3.40.50.1110">
    <property type="entry name" value="SGNH hydrolase"/>
    <property type="match status" value="1"/>
</dbReference>
<dbReference type="AlphaFoldDB" id="A0A811NJ64"/>
<evidence type="ECO:0008006" key="8">
    <source>
        <dbReference type="Google" id="ProtNLM"/>
    </source>
</evidence>
<evidence type="ECO:0000256" key="2">
    <source>
        <dbReference type="ARBA" id="ARBA00022801"/>
    </source>
</evidence>
<evidence type="ECO:0000313" key="6">
    <source>
        <dbReference type="EMBL" id="CAD6221721.1"/>
    </source>
</evidence>
<dbReference type="GO" id="GO:0006629">
    <property type="term" value="P:lipid metabolic process"/>
    <property type="evidence" value="ECO:0007669"/>
    <property type="project" value="UniProtKB-KW"/>
</dbReference>
<dbReference type="PANTHER" id="PTHR46020:SF15">
    <property type="entry name" value="SGNH HYDROLASE-TYPE ESTERASE DOMAIN-CONTAINING PROTEIN"/>
    <property type="match status" value="1"/>
</dbReference>
<keyword evidence="7" id="KW-1185">Reference proteome</keyword>
<dbReference type="PANTHER" id="PTHR46020">
    <property type="entry name" value="OSJNBB0059K02.9 PROTEIN"/>
    <property type="match status" value="1"/>
</dbReference>
<accession>A0A811NJ64</accession>
<dbReference type="InterPro" id="IPR036514">
    <property type="entry name" value="SGNH_hydro_sf"/>
</dbReference>
<dbReference type="GO" id="GO:0016788">
    <property type="term" value="F:hydrolase activity, acting on ester bonds"/>
    <property type="evidence" value="ECO:0007669"/>
    <property type="project" value="InterPro"/>
</dbReference>
<name>A0A811NJ64_9POAL</name>
<organism evidence="6 7">
    <name type="scientific">Miscanthus lutarioriparius</name>
    <dbReference type="NCBI Taxonomy" id="422564"/>
    <lineage>
        <taxon>Eukaryota</taxon>
        <taxon>Viridiplantae</taxon>
        <taxon>Streptophyta</taxon>
        <taxon>Embryophyta</taxon>
        <taxon>Tracheophyta</taxon>
        <taxon>Spermatophyta</taxon>
        <taxon>Magnoliopsida</taxon>
        <taxon>Liliopsida</taxon>
        <taxon>Poales</taxon>
        <taxon>Poaceae</taxon>
        <taxon>PACMAD clade</taxon>
        <taxon>Panicoideae</taxon>
        <taxon>Andropogonodae</taxon>
        <taxon>Andropogoneae</taxon>
        <taxon>Saccharinae</taxon>
        <taxon>Miscanthus</taxon>
    </lineage>
</organism>
<keyword evidence="3" id="KW-0443">Lipid metabolism</keyword>
<sequence length="374" mass="40427">MKVLAAACFVLLFLNVAESRAVAGSGGNVTSSKRHHEHGHHGGERPTHKHMLFVFGDEFADAGNLATEANLGGYSKTWRYPFGMSDAAHGRKPTGRFSDGLVQSDYMAKIMGKRESPPAYNGDGWDGEVVDPSGINFAVGGAGVLQAPPGAAPAGARVATLHAQVRQLRDLVSDGLLQDKDFDESVALVAFSGNDYAQVDADGFDALIPTVVDEEASVVSQLQDMGVTKVVVSTLPPFGCSPWLARDSNYTSCLDGSNDGPAKHNAALRDRLDGDDDVMVLDVYTVMMDMVAPPAEGSELSARFKERLQPCCESYDEDGAYCGDPDGRYWLCDRPEDYFYWDFVNPTQAGWRAVMQMLQGPIMAFLGISQLNHF</sequence>